<feature type="domain" description="Tyr recombinase" evidence="5">
    <location>
        <begin position="202"/>
        <end position="386"/>
    </location>
</feature>
<dbReference type="InterPro" id="IPR025166">
    <property type="entry name" value="Integrase_DNA_bind_dom"/>
</dbReference>
<evidence type="ECO:0000313" key="6">
    <source>
        <dbReference type="EMBL" id="MXP44837.1"/>
    </source>
</evidence>
<dbReference type="InterPro" id="IPR011010">
    <property type="entry name" value="DNA_brk_join_enz"/>
</dbReference>
<evidence type="ECO:0000256" key="1">
    <source>
        <dbReference type="ARBA" id="ARBA00008857"/>
    </source>
</evidence>
<dbReference type="GO" id="GO:0006310">
    <property type="term" value="P:DNA recombination"/>
    <property type="evidence" value="ECO:0007669"/>
    <property type="project" value="UniProtKB-KW"/>
</dbReference>
<dbReference type="Gene3D" id="1.10.150.130">
    <property type="match status" value="1"/>
</dbReference>
<proteinExistence type="inferred from homology"/>
<dbReference type="RefSeq" id="WP_160756383.1">
    <property type="nucleotide sequence ID" value="NZ_WTYL01000002.1"/>
</dbReference>
<dbReference type="Proteomes" id="UP000431922">
    <property type="component" value="Unassembled WGS sequence"/>
</dbReference>
<dbReference type="EMBL" id="WTYL01000002">
    <property type="protein sequence ID" value="MXP44837.1"/>
    <property type="molecule type" value="Genomic_DNA"/>
</dbReference>
<dbReference type="SUPFAM" id="SSF56349">
    <property type="entry name" value="DNA breaking-rejoining enzymes"/>
    <property type="match status" value="1"/>
</dbReference>
<dbReference type="OrthoDB" id="7388552at2"/>
<protein>
    <submittedName>
        <fullName evidence="6">Tyrosine-type recombinase/integrase</fullName>
    </submittedName>
</protein>
<evidence type="ECO:0000313" key="7">
    <source>
        <dbReference type="Proteomes" id="UP000431922"/>
    </source>
</evidence>
<evidence type="ECO:0000259" key="5">
    <source>
        <dbReference type="PROSITE" id="PS51898"/>
    </source>
</evidence>
<dbReference type="InterPro" id="IPR002104">
    <property type="entry name" value="Integrase_catalytic"/>
</dbReference>
<reference evidence="6 7" key="1">
    <citation type="submission" date="2019-12" db="EMBL/GenBank/DDBJ databases">
        <title>Genomic-based taxomic classification of the family Erythrobacteraceae.</title>
        <authorList>
            <person name="Xu L."/>
        </authorList>
    </citation>
    <scope>NUCLEOTIDE SEQUENCE [LARGE SCALE GENOMIC DNA]</scope>
    <source>
        <strain evidence="6 7">KCTC 42453</strain>
    </source>
</reference>
<dbReference type="InterPro" id="IPR013762">
    <property type="entry name" value="Integrase-like_cat_sf"/>
</dbReference>
<name>A0A845B5W7_9SPHN</name>
<dbReference type="InterPro" id="IPR050808">
    <property type="entry name" value="Phage_Integrase"/>
</dbReference>
<dbReference type="PANTHER" id="PTHR30629">
    <property type="entry name" value="PROPHAGE INTEGRASE"/>
    <property type="match status" value="1"/>
</dbReference>
<keyword evidence="4" id="KW-0233">DNA recombination</keyword>
<dbReference type="Gene3D" id="3.30.160.390">
    <property type="entry name" value="Integrase, DNA-binding domain"/>
    <property type="match status" value="1"/>
</dbReference>
<keyword evidence="2" id="KW-0229">DNA integration</keyword>
<dbReference type="PANTHER" id="PTHR30629:SF2">
    <property type="entry name" value="PROPHAGE INTEGRASE INTS-RELATED"/>
    <property type="match status" value="1"/>
</dbReference>
<dbReference type="GO" id="GO:0015074">
    <property type="term" value="P:DNA integration"/>
    <property type="evidence" value="ECO:0007669"/>
    <property type="project" value="UniProtKB-KW"/>
</dbReference>
<comment type="similarity">
    <text evidence="1">Belongs to the 'phage' integrase family.</text>
</comment>
<dbReference type="AlphaFoldDB" id="A0A845B5W7"/>
<keyword evidence="7" id="KW-1185">Reference proteome</keyword>
<gene>
    <name evidence="6" type="ORF">GRI65_10250</name>
</gene>
<dbReference type="Pfam" id="PF13356">
    <property type="entry name" value="Arm-DNA-bind_3"/>
    <property type="match status" value="1"/>
</dbReference>
<evidence type="ECO:0000256" key="3">
    <source>
        <dbReference type="ARBA" id="ARBA00023125"/>
    </source>
</evidence>
<dbReference type="InterPro" id="IPR053876">
    <property type="entry name" value="Phage_int_M"/>
</dbReference>
<comment type="caution">
    <text evidence="6">The sequence shown here is derived from an EMBL/GenBank/DDBJ whole genome shotgun (WGS) entry which is preliminary data.</text>
</comment>
<dbReference type="GO" id="GO:0003677">
    <property type="term" value="F:DNA binding"/>
    <property type="evidence" value="ECO:0007669"/>
    <property type="project" value="UniProtKB-KW"/>
</dbReference>
<accession>A0A845B5W7</accession>
<dbReference type="Gene3D" id="1.10.443.10">
    <property type="entry name" value="Intergrase catalytic core"/>
    <property type="match status" value="1"/>
</dbReference>
<keyword evidence="3" id="KW-0238">DNA-binding</keyword>
<sequence>MALTDLLVKQASPRERDFKISDGGGLYLLVRPNGSKLWRMKYRHYGKEKKLSFGSYPEVGLKQARLLRDEARVEIGRGGDPARRKREERIAAYIRAGDTFAAVAFEFIAKREAEGLAMATLVKSNWLASVLNKSIGHRPIAEITPHEMLSVLKKYESDGHYEKARRLRSFASRVFRYAVSTLRAEHDPCSPLKGALISPKAKHYAAITDPVELGGLLRAIDVYEGYPSTRFALQIAPHVFVRPGELRHAEWDELDWDAAVWRIPPGKMKSRRPHAVPLSRQVLAILQEVRGINGGSNYIFRSLHARGRPMSENTVNGALRRMGYTGDEMTAHGMRATASTLLNESGLWSHDAIERALAHQDNNVVRGIYHRGQHWEERVRMAQWWSDFLDQLRANGAKRGEKDSGG</sequence>
<dbReference type="InterPro" id="IPR038488">
    <property type="entry name" value="Integrase_DNA-bd_sf"/>
</dbReference>
<dbReference type="Pfam" id="PF22022">
    <property type="entry name" value="Phage_int_M"/>
    <property type="match status" value="1"/>
</dbReference>
<organism evidence="6 7">
    <name type="scientific">Allopontixanthobacter sediminis</name>
    <dbReference type="NCBI Taxonomy" id="1689985"/>
    <lineage>
        <taxon>Bacteria</taxon>
        <taxon>Pseudomonadati</taxon>
        <taxon>Pseudomonadota</taxon>
        <taxon>Alphaproteobacteria</taxon>
        <taxon>Sphingomonadales</taxon>
        <taxon>Erythrobacteraceae</taxon>
        <taxon>Allopontixanthobacter</taxon>
    </lineage>
</organism>
<evidence type="ECO:0000256" key="4">
    <source>
        <dbReference type="ARBA" id="ARBA00023172"/>
    </source>
</evidence>
<dbReference type="PROSITE" id="PS51898">
    <property type="entry name" value="TYR_RECOMBINASE"/>
    <property type="match status" value="1"/>
</dbReference>
<dbReference type="InterPro" id="IPR010998">
    <property type="entry name" value="Integrase_recombinase_N"/>
</dbReference>
<dbReference type="Pfam" id="PF00589">
    <property type="entry name" value="Phage_integrase"/>
    <property type="match status" value="1"/>
</dbReference>
<dbReference type="CDD" id="cd00801">
    <property type="entry name" value="INT_P4_C"/>
    <property type="match status" value="1"/>
</dbReference>
<evidence type="ECO:0000256" key="2">
    <source>
        <dbReference type="ARBA" id="ARBA00022908"/>
    </source>
</evidence>